<keyword evidence="1" id="KW-0472">Membrane</keyword>
<reference evidence="2" key="2">
    <citation type="journal article" date="2021" name="PeerJ">
        <title>Extensive microbial diversity within the chicken gut microbiome revealed by metagenomics and culture.</title>
        <authorList>
            <person name="Gilroy R."/>
            <person name="Ravi A."/>
            <person name="Getino M."/>
            <person name="Pursley I."/>
            <person name="Horton D.L."/>
            <person name="Alikhan N.F."/>
            <person name="Baker D."/>
            <person name="Gharbi K."/>
            <person name="Hall N."/>
            <person name="Watson M."/>
            <person name="Adriaenssens E.M."/>
            <person name="Foster-Nyarko E."/>
            <person name="Jarju S."/>
            <person name="Secka A."/>
            <person name="Antonio M."/>
            <person name="Oren A."/>
            <person name="Chaudhuri R.R."/>
            <person name="La Ragione R."/>
            <person name="Hildebrand F."/>
            <person name="Pallen M.J."/>
        </authorList>
    </citation>
    <scope>NUCLEOTIDE SEQUENCE</scope>
    <source>
        <strain evidence="2">CHK147-3167</strain>
    </source>
</reference>
<evidence type="ECO:0000313" key="3">
    <source>
        <dbReference type="Proteomes" id="UP000886786"/>
    </source>
</evidence>
<keyword evidence="1" id="KW-1133">Transmembrane helix</keyword>
<evidence type="ECO:0000313" key="2">
    <source>
        <dbReference type="EMBL" id="HIQ90086.1"/>
    </source>
</evidence>
<organism evidence="2 3">
    <name type="scientific">Candidatus Coprosoma intestinipullorum</name>
    <dbReference type="NCBI Taxonomy" id="2840752"/>
    <lineage>
        <taxon>Bacteria</taxon>
        <taxon>Bacillati</taxon>
        <taxon>Bacillota</taxon>
        <taxon>Bacillota incertae sedis</taxon>
        <taxon>Candidatus Coprosoma</taxon>
    </lineage>
</organism>
<gene>
    <name evidence="2" type="ORF">IAB27_00440</name>
</gene>
<feature type="transmembrane region" description="Helical" evidence="1">
    <location>
        <begin position="241"/>
        <end position="262"/>
    </location>
</feature>
<feature type="transmembrane region" description="Helical" evidence="1">
    <location>
        <begin position="67"/>
        <end position="82"/>
    </location>
</feature>
<dbReference type="Proteomes" id="UP000886786">
    <property type="component" value="Unassembled WGS sequence"/>
</dbReference>
<proteinExistence type="predicted"/>
<comment type="caution">
    <text evidence="2">The sequence shown here is derived from an EMBL/GenBank/DDBJ whole genome shotgun (WGS) entry which is preliminary data.</text>
</comment>
<feature type="transmembrane region" description="Helical" evidence="1">
    <location>
        <begin position="6"/>
        <end position="24"/>
    </location>
</feature>
<dbReference type="AlphaFoldDB" id="A0A9D0ZPG2"/>
<dbReference type="EMBL" id="DVFV01000012">
    <property type="protein sequence ID" value="HIQ90086.1"/>
    <property type="molecule type" value="Genomic_DNA"/>
</dbReference>
<keyword evidence="1" id="KW-0812">Transmembrane</keyword>
<evidence type="ECO:0000256" key="1">
    <source>
        <dbReference type="SAM" id="Phobius"/>
    </source>
</evidence>
<reference evidence="2" key="1">
    <citation type="submission" date="2020-10" db="EMBL/GenBank/DDBJ databases">
        <authorList>
            <person name="Gilroy R."/>
        </authorList>
    </citation>
    <scope>NUCLEOTIDE SEQUENCE</scope>
    <source>
        <strain evidence="2">CHK147-3167</strain>
    </source>
</reference>
<name>A0A9D0ZPG2_9FIRM</name>
<protein>
    <submittedName>
        <fullName evidence="2">Uncharacterized protein</fullName>
    </submittedName>
</protein>
<sequence length="264" mass="30725">MNLGLMFILIGIIIVIILSFNNHFSSHKFIKETEPYFMFLMEDDYKFLLSVRYGGDIDVEKLFGQRVRNGILAIIVMFFIFLNQLSFAYVLLSLLIGFLVFKLPYMNLKNYYKANLHRINLMLPYYLKGLEILIQHYTVPVALAKSIDTAPEIFKPGLRTLVAKIDAGDSSVQPYMDFANEYPVRDSMRMMRLLYRLGLGSQENKQEQLLVFSRTISTLQNKAREQKYKERLEKMENKTMIMLFGTGGGILGFLLLSMMMMMNY</sequence>
<accession>A0A9D0ZPG2</accession>